<evidence type="ECO:0000256" key="13">
    <source>
        <dbReference type="ARBA" id="ARBA00023136"/>
    </source>
</evidence>
<evidence type="ECO:0000256" key="4">
    <source>
        <dbReference type="ARBA" id="ARBA00018672"/>
    </source>
</evidence>
<dbReference type="SUPFAM" id="SSF47226">
    <property type="entry name" value="Histidine-containing phosphotransfer domain, HPT domain"/>
    <property type="match status" value="1"/>
</dbReference>
<keyword evidence="9" id="KW-0418">Kinase</keyword>
<evidence type="ECO:0000256" key="10">
    <source>
        <dbReference type="ARBA" id="ARBA00022840"/>
    </source>
</evidence>
<evidence type="ECO:0000256" key="3">
    <source>
        <dbReference type="ARBA" id="ARBA00012438"/>
    </source>
</evidence>
<keyword evidence="13 17" id="KW-0472">Membrane</keyword>
<feature type="transmembrane region" description="Helical" evidence="17">
    <location>
        <begin position="304"/>
        <end position="322"/>
    </location>
</feature>
<feature type="domain" description="Histidine kinase" evidence="18">
    <location>
        <begin position="408"/>
        <end position="665"/>
    </location>
</feature>
<dbReference type="InterPro" id="IPR036890">
    <property type="entry name" value="HATPase_C_sf"/>
</dbReference>
<dbReference type="InterPro" id="IPR036097">
    <property type="entry name" value="HisK_dim/P_sf"/>
</dbReference>
<feature type="transmembrane region" description="Helical" evidence="17">
    <location>
        <begin position="210"/>
        <end position="228"/>
    </location>
</feature>
<evidence type="ECO:0000313" key="22">
    <source>
        <dbReference type="Proteomes" id="UP000018461"/>
    </source>
</evidence>
<keyword evidence="6 16" id="KW-0597">Phosphoprotein</keyword>
<keyword evidence="5" id="KW-1003">Cell membrane</keyword>
<evidence type="ECO:0000256" key="2">
    <source>
        <dbReference type="ARBA" id="ARBA00004651"/>
    </source>
</evidence>
<dbReference type="PANTHER" id="PTHR45339">
    <property type="entry name" value="HYBRID SIGNAL TRANSDUCTION HISTIDINE KINASE J"/>
    <property type="match status" value="1"/>
</dbReference>
<organism evidence="21 22">
    <name type="scientific">Oribacterium parvum ACB1</name>
    <dbReference type="NCBI Taxonomy" id="796943"/>
    <lineage>
        <taxon>Bacteria</taxon>
        <taxon>Bacillati</taxon>
        <taxon>Bacillota</taxon>
        <taxon>Clostridia</taxon>
        <taxon>Lachnospirales</taxon>
        <taxon>Lachnospiraceae</taxon>
        <taxon>Oribacterium</taxon>
    </lineage>
</organism>
<feature type="transmembrane region" description="Helical" evidence="17">
    <location>
        <begin position="240"/>
        <end position="260"/>
    </location>
</feature>
<evidence type="ECO:0000256" key="7">
    <source>
        <dbReference type="ARBA" id="ARBA00022692"/>
    </source>
</evidence>
<evidence type="ECO:0000256" key="15">
    <source>
        <dbReference type="PROSITE-ProRule" id="PRU00110"/>
    </source>
</evidence>
<dbReference type="Gene3D" id="3.40.50.2300">
    <property type="match status" value="1"/>
</dbReference>
<keyword evidence="8" id="KW-0547">Nucleotide-binding</keyword>
<dbReference type="SMART" id="SM00387">
    <property type="entry name" value="HATPase_c"/>
    <property type="match status" value="1"/>
</dbReference>
<dbReference type="PANTHER" id="PTHR45339:SF1">
    <property type="entry name" value="HYBRID SIGNAL TRANSDUCTION HISTIDINE KINASE J"/>
    <property type="match status" value="1"/>
</dbReference>
<keyword evidence="9" id="KW-0808">Transferase</keyword>
<dbReference type="Proteomes" id="UP000018461">
    <property type="component" value="Unassembled WGS sequence"/>
</dbReference>
<dbReference type="InterPro" id="IPR008207">
    <property type="entry name" value="Sig_transdc_His_kin_Hpt_dom"/>
</dbReference>
<feature type="transmembrane region" description="Helical" evidence="17">
    <location>
        <begin position="334"/>
        <end position="356"/>
    </location>
</feature>
<dbReference type="PRINTS" id="PR00344">
    <property type="entry name" value="BCTRLSENSOR"/>
</dbReference>
<evidence type="ECO:0000259" key="18">
    <source>
        <dbReference type="PROSITE" id="PS50109"/>
    </source>
</evidence>
<dbReference type="CDD" id="cd17546">
    <property type="entry name" value="REC_hyHK_CKI1_RcsC-like"/>
    <property type="match status" value="1"/>
</dbReference>
<gene>
    <name evidence="21" type="ORF">HMPREF9625_00668</name>
</gene>
<feature type="domain" description="Response regulatory" evidence="19">
    <location>
        <begin position="698"/>
        <end position="818"/>
    </location>
</feature>
<dbReference type="GO" id="GO:0005886">
    <property type="term" value="C:plasma membrane"/>
    <property type="evidence" value="ECO:0007669"/>
    <property type="project" value="UniProtKB-SubCell"/>
</dbReference>
<sequence length="966" mass="111217">MIKINENKIRVIYLGFLFFVLIFILGSSIRQYDKLGFVAHKYEILRSGWQRILPDGSKKNLDSTGGKVLIKNLIIERQLPEEVPYSLTTLYVRTVHQDITVWVDKNIVYDYTYADIPPFNSKTPPIYWVRIPIRRDMLGKTIQIEFRGRARNAENTLNAIYFGEDLSIVAAILWKSSLQILSSLCLIFMGIGMWAEYILVNRKQGAERGVYYLGLCLFFIGLWMGSQVDSRQLLFNNVLLLWNLEYISLIMIPIPSLLCINKIERNVCQREIYAICMIIAVFDAVFIISAGIGLYSFIELNLPIDLLILLTCLEIARSFYVIKRNEPALFRELTWLIGAGTTMISFSCIELLSFFLNGYENQGKFLSIGGVLFAFQMLHAQGVEYDKVRNEKAKLEVAEKIQSEFFANMSHEIRTPINTVIGMNEMILRESHDDAVLSYAQDIQASGQNLLSLVNDILDFSRIESGGIKLVPKAYELAEMLHDINSMIRFRAEWKGLRFSIIVDEDTPAVLFGDSFRVREVILNLLDNAIKYTEKGSISLSVSFREMEIMEEEDRGNTTERNLAMSCISPDSYLLKNEEPGLDYAKAVELCFTVKDTGVGIKESDQNLIFQKFQRVHTGWHQNVQGTGLGLPITHYFVNIMNGHIELQSKLGEGSSFSAYLPQLSLKEDSIGNYEERYLKQKGERRDFDKGFIATEAKILVVDDNELNVRLVQNLLKRTEVQIDIAYSGEECLEKLKKNTYDIAYLDFMMPGMDGEETLKRIRELEIENRYGRPIPVIAFSSNMLPGMRQKYLSANFDAYLAKPVEGKELEKTLYTFLPENLIRKKSNEEFFESEMKQHSISEDKEEEKILNREMGLKYCMQDEAVYREILSLFRDSSMEKMRELESAFENADYVKYRLYAHGLKTTSLTVGAIQVSEDAKKLEHAAKRVVEGVEKEEAMHYIRYNHNSFMRLYQRTVQEIAGYLQ</sequence>
<reference evidence="21" key="1">
    <citation type="submission" date="2011-08" db="EMBL/GenBank/DDBJ databases">
        <authorList>
            <consortium name="The Broad Institute Genome Sequencing Platform"/>
            <person name="Earl A."/>
            <person name="Ward D."/>
            <person name="Feldgarden M."/>
            <person name="Gevers D."/>
            <person name="Sizova M."/>
            <person name="Hazen A."/>
            <person name="Epstein S."/>
            <person name="Young S.K."/>
            <person name="Zeng Q."/>
            <person name="Gargeya S."/>
            <person name="Fitzgerald M."/>
            <person name="Haas B."/>
            <person name="Abouelleil A."/>
            <person name="Alvarado L."/>
            <person name="Arachchi H.M."/>
            <person name="Berlin A."/>
            <person name="Brown A."/>
            <person name="Chapman S.B."/>
            <person name="Chen Z."/>
            <person name="Dunbar C."/>
            <person name="Freedman E."/>
            <person name="Gearin G."/>
            <person name="Gellesch M."/>
            <person name="Goldberg J."/>
            <person name="Griggs A."/>
            <person name="Gujja S."/>
            <person name="Heiman D."/>
            <person name="Howarth C."/>
            <person name="Larson L."/>
            <person name="Lui A."/>
            <person name="MacDonald P.J.P."/>
            <person name="Montmayeur A."/>
            <person name="Murphy C."/>
            <person name="Neiman D."/>
            <person name="Pearson M."/>
            <person name="Priest M."/>
            <person name="Roberts A."/>
            <person name="Saif S."/>
            <person name="Shea T."/>
            <person name="Shenoy N."/>
            <person name="Sisk P."/>
            <person name="Stolte C."/>
            <person name="Sykes S."/>
            <person name="Wortman J."/>
            <person name="Nusbaum C."/>
            <person name="Birren B."/>
        </authorList>
    </citation>
    <scope>NUCLEOTIDE SEQUENCE</scope>
    <source>
        <strain evidence="21">ACB1</strain>
    </source>
</reference>
<accession>G9WMT5</accession>
<dbReference type="Pfam" id="PF00072">
    <property type="entry name" value="Response_reg"/>
    <property type="match status" value="1"/>
</dbReference>
<evidence type="ECO:0000256" key="11">
    <source>
        <dbReference type="ARBA" id="ARBA00022989"/>
    </source>
</evidence>
<evidence type="ECO:0000256" key="5">
    <source>
        <dbReference type="ARBA" id="ARBA00022475"/>
    </source>
</evidence>
<feature type="domain" description="HPt" evidence="20">
    <location>
        <begin position="863"/>
        <end position="966"/>
    </location>
</feature>
<keyword evidence="7 17" id="KW-0812">Transmembrane</keyword>
<dbReference type="Pfam" id="PF01627">
    <property type="entry name" value="Hpt"/>
    <property type="match status" value="1"/>
</dbReference>
<dbReference type="Gene3D" id="3.30.565.10">
    <property type="entry name" value="Histidine kinase-like ATPase, C-terminal domain"/>
    <property type="match status" value="1"/>
</dbReference>
<dbReference type="Gene3D" id="1.20.120.160">
    <property type="entry name" value="HPT domain"/>
    <property type="match status" value="1"/>
</dbReference>
<dbReference type="SMART" id="SM00448">
    <property type="entry name" value="REC"/>
    <property type="match status" value="1"/>
</dbReference>
<dbReference type="Pfam" id="PF02518">
    <property type="entry name" value="HATPase_c"/>
    <property type="match status" value="1"/>
</dbReference>
<evidence type="ECO:0000256" key="17">
    <source>
        <dbReference type="SAM" id="Phobius"/>
    </source>
</evidence>
<dbReference type="PROSITE" id="PS50894">
    <property type="entry name" value="HPT"/>
    <property type="match status" value="1"/>
</dbReference>
<dbReference type="EMBL" id="AFZC02000003">
    <property type="protein sequence ID" value="EHL11838.1"/>
    <property type="molecule type" value="Genomic_DNA"/>
</dbReference>
<dbReference type="InterPro" id="IPR004358">
    <property type="entry name" value="Sig_transdc_His_kin-like_C"/>
</dbReference>
<evidence type="ECO:0000256" key="12">
    <source>
        <dbReference type="ARBA" id="ARBA00023012"/>
    </source>
</evidence>
<dbReference type="GO" id="GO:0000155">
    <property type="term" value="F:phosphorelay sensor kinase activity"/>
    <property type="evidence" value="ECO:0007669"/>
    <property type="project" value="InterPro"/>
</dbReference>
<keyword evidence="11 17" id="KW-1133">Transmembrane helix</keyword>
<dbReference type="SUPFAM" id="SSF52172">
    <property type="entry name" value="CheY-like"/>
    <property type="match status" value="1"/>
</dbReference>
<dbReference type="InterPro" id="IPR001789">
    <property type="entry name" value="Sig_transdc_resp-reg_receiver"/>
</dbReference>
<evidence type="ECO:0000256" key="1">
    <source>
        <dbReference type="ARBA" id="ARBA00000085"/>
    </source>
</evidence>
<dbReference type="GO" id="GO:0005524">
    <property type="term" value="F:ATP binding"/>
    <property type="evidence" value="ECO:0007669"/>
    <property type="project" value="UniProtKB-KW"/>
</dbReference>
<feature type="transmembrane region" description="Helical" evidence="17">
    <location>
        <begin position="272"/>
        <end position="298"/>
    </location>
</feature>
<dbReference type="InterPro" id="IPR036641">
    <property type="entry name" value="HPT_dom_sf"/>
</dbReference>
<feature type="modified residue" description="4-aspartylphosphate" evidence="16">
    <location>
        <position position="747"/>
    </location>
</feature>
<name>G9WMT5_9FIRM</name>
<dbReference type="STRING" id="796943.HMPREF9625_00668"/>
<dbReference type="HOGENOM" id="CLU_010220_2_0_9"/>
<proteinExistence type="predicted"/>
<evidence type="ECO:0000256" key="9">
    <source>
        <dbReference type="ARBA" id="ARBA00022777"/>
    </source>
</evidence>
<dbReference type="RefSeq" id="WP_009534529.1">
    <property type="nucleotide sequence ID" value="NZ_KE148312.1"/>
</dbReference>
<evidence type="ECO:0000259" key="20">
    <source>
        <dbReference type="PROSITE" id="PS50894"/>
    </source>
</evidence>
<keyword evidence="22" id="KW-1185">Reference proteome</keyword>
<reference evidence="21" key="2">
    <citation type="submission" date="2013-03" db="EMBL/GenBank/DDBJ databases">
        <title>The Genome Sequence of Oribacterium sp. ACB1.</title>
        <authorList>
            <consortium name="The Broad Institute Genomics Platform"/>
            <consortium name="The Broad Institute Genome Sequencing Center for Infectious Disease"/>
            <person name="Earl A."/>
            <person name="Ward D."/>
            <person name="Feldgarden M."/>
            <person name="Gevers D."/>
            <person name="Sizova M."/>
            <person name="Hazen A."/>
            <person name="Epstein S."/>
            <person name="Walker B."/>
            <person name="Young S."/>
            <person name="Zeng Q."/>
            <person name="Gargeya S."/>
            <person name="Fitzgerald M."/>
            <person name="Haas B."/>
            <person name="Abouelleil A."/>
            <person name="Allen A.W."/>
            <person name="Alvarado L."/>
            <person name="Arachchi H.M."/>
            <person name="Berlin A.M."/>
            <person name="Chapman S.B."/>
            <person name="Gainer-Dewar J."/>
            <person name="Goldberg J."/>
            <person name="Griggs A."/>
            <person name="Gujja S."/>
            <person name="Hansen M."/>
            <person name="Howarth C."/>
            <person name="Imamovic A."/>
            <person name="Ireland A."/>
            <person name="Larimer J."/>
            <person name="McCowan C."/>
            <person name="Murphy C."/>
            <person name="Pearson M."/>
            <person name="Poon T.W."/>
            <person name="Priest M."/>
            <person name="Roberts A."/>
            <person name="Saif S."/>
            <person name="Shea T."/>
            <person name="Sisk P."/>
            <person name="Sykes S."/>
            <person name="Wortman J."/>
            <person name="Nusbaum C."/>
            <person name="Birren B."/>
        </authorList>
    </citation>
    <scope>NUCLEOTIDE SEQUENCE [LARGE SCALE GENOMIC DNA]</scope>
    <source>
        <strain evidence="21">ACB1</strain>
    </source>
</reference>
<dbReference type="SMART" id="SM00388">
    <property type="entry name" value="HisKA"/>
    <property type="match status" value="1"/>
</dbReference>
<dbReference type="AlphaFoldDB" id="G9WMT5"/>
<comment type="function">
    <text evidence="14">May play the central regulatory role in sporulation. It may be an element of the effector pathway responsible for the activation of sporulation genes in response to nutritional stress. Spo0A may act in concert with spo0H (a sigma factor) to control the expression of some genes that are critical to the sporulation process.</text>
</comment>
<evidence type="ECO:0000259" key="19">
    <source>
        <dbReference type="PROSITE" id="PS50110"/>
    </source>
</evidence>
<dbReference type="PROSITE" id="PS50109">
    <property type="entry name" value="HIS_KIN"/>
    <property type="match status" value="1"/>
</dbReference>
<evidence type="ECO:0000256" key="14">
    <source>
        <dbReference type="ARBA" id="ARBA00024867"/>
    </source>
</evidence>
<dbReference type="InterPro" id="IPR011006">
    <property type="entry name" value="CheY-like_superfamily"/>
</dbReference>
<evidence type="ECO:0000256" key="16">
    <source>
        <dbReference type="PROSITE-ProRule" id="PRU00169"/>
    </source>
</evidence>
<dbReference type="InterPro" id="IPR003594">
    <property type="entry name" value="HATPase_dom"/>
</dbReference>
<dbReference type="PROSITE" id="PS50110">
    <property type="entry name" value="RESPONSE_REGULATORY"/>
    <property type="match status" value="1"/>
</dbReference>
<feature type="modified residue" description="Phosphohistidine" evidence="15">
    <location>
        <position position="902"/>
    </location>
</feature>
<evidence type="ECO:0000256" key="6">
    <source>
        <dbReference type="ARBA" id="ARBA00022553"/>
    </source>
</evidence>
<dbReference type="InterPro" id="IPR005467">
    <property type="entry name" value="His_kinase_dom"/>
</dbReference>
<dbReference type="SUPFAM" id="SSF55874">
    <property type="entry name" value="ATPase domain of HSP90 chaperone/DNA topoisomerase II/histidine kinase"/>
    <property type="match status" value="1"/>
</dbReference>
<comment type="subcellular location">
    <subcellularLocation>
        <location evidence="2">Cell membrane</location>
        <topology evidence="2">Multi-pass membrane protein</topology>
    </subcellularLocation>
</comment>
<dbReference type="Pfam" id="PF00512">
    <property type="entry name" value="HisKA"/>
    <property type="match status" value="1"/>
</dbReference>
<evidence type="ECO:0000313" key="21">
    <source>
        <dbReference type="EMBL" id="EHL11838.1"/>
    </source>
</evidence>
<evidence type="ECO:0000256" key="8">
    <source>
        <dbReference type="ARBA" id="ARBA00022741"/>
    </source>
</evidence>
<dbReference type="EC" id="2.7.13.3" evidence="3"/>
<comment type="catalytic activity">
    <reaction evidence="1">
        <text>ATP + protein L-histidine = ADP + protein N-phospho-L-histidine.</text>
        <dbReference type="EC" id="2.7.13.3"/>
    </reaction>
</comment>
<feature type="transmembrane region" description="Helical" evidence="17">
    <location>
        <begin position="180"/>
        <end position="198"/>
    </location>
</feature>
<keyword evidence="10" id="KW-0067">ATP-binding</keyword>
<comment type="caution">
    <text evidence="21">The sequence shown here is derived from an EMBL/GenBank/DDBJ whole genome shotgun (WGS) entry which is preliminary data.</text>
</comment>
<protein>
    <recommendedName>
        <fullName evidence="4">Stage 0 sporulation protein A homolog</fullName>
        <ecNumber evidence="3">2.7.13.3</ecNumber>
    </recommendedName>
</protein>
<dbReference type="CDD" id="cd00082">
    <property type="entry name" value="HisKA"/>
    <property type="match status" value="1"/>
</dbReference>
<feature type="transmembrane region" description="Helical" evidence="17">
    <location>
        <begin position="12"/>
        <end position="29"/>
    </location>
</feature>
<dbReference type="InterPro" id="IPR003661">
    <property type="entry name" value="HisK_dim/P_dom"/>
</dbReference>
<dbReference type="Gene3D" id="1.10.287.130">
    <property type="match status" value="1"/>
</dbReference>
<dbReference type="SUPFAM" id="SSF47384">
    <property type="entry name" value="Homodimeric domain of signal transducing histidine kinase"/>
    <property type="match status" value="1"/>
</dbReference>
<dbReference type="PATRIC" id="fig|796943.3.peg.1065"/>
<keyword evidence="12" id="KW-0902">Two-component regulatory system</keyword>